<accession>A0A9N8HKS1</accession>
<organism evidence="2 3">
    <name type="scientific">Seminavis robusta</name>
    <dbReference type="NCBI Taxonomy" id="568900"/>
    <lineage>
        <taxon>Eukaryota</taxon>
        <taxon>Sar</taxon>
        <taxon>Stramenopiles</taxon>
        <taxon>Ochrophyta</taxon>
        <taxon>Bacillariophyta</taxon>
        <taxon>Bacillariophyceae</taxon>
        <taxon>Bacillariophycidae</taxon>
        <taxon>Naviculales</taxon>
        <taxon>Naviculaceae</taxon>
        <taxon>Seminavis</taxon>
    </lineage>
</organism>
<feature type="compositionally biased region" description="Low complexity" evidence="1">
    <location>
        <begin position="8"/>
        <end position="21"/>
    </location>
</feature>
<evidence type="ECO:0000313" key="2">
    <source>
        <dbReference type="EMBL" id="CAB9517496.1"/>
    </source>
</evidence>
<keyword evidence="3" id="KW-1185">Reference proteome</keyword>
<gene>
    <name evidence="2" type="ORF">SEMRO_861_G212190.1</name>
</gene>
<reference evidence="2" key="1">
    <citation type="submission" date="2020-06" db="EMBL/GenBank/DDBJ databases">
        <authorList>
            <consortium name="Plant Systems Biology data submission"/>
        </authorList>
    </citation>
    <scope>NUCLEOTIDE SEQUENCE</scope>
    <source>
        <strain evidence="2">D6</strain>
    </source>
</reference>
<comment type="caution">
    <text evidence="2">The sequence shown here is derived from an EMBL/GenBank/DDBJ whole genome shotgun (WGS) entry which is preliminary data.</text>
</comment>
<evidence type="ECO:0000256" key="1">
    <source>
        <dbReference type="SAM" id="MobiDB-lite"/>
    </source>
</evidence>
<protein>
    <submittedName>
        <fullName evidence="2">Uncharacterized protein</fullName>
    </submittedName>
</protein>
<dbReference type="EMBL" id="CAICTM010000860">
    <property type="protein sequence ID" value="CAB9517496.1"/>
    <property type="molecule type" value="Genomic_DNA"/>
</dbReference>
<proteinExistence type="predicted"/>
<evidence type="ECO:0000313" key="3">
    <source>
        <dbReference type="Proteomes" id="UP001153069"/>
    </source>
</evidence>
<name>A0A9N8HKS1_9STRA</name>
<sequence length="120" mass="12796">MCRPEETQQPPNGGNQGNNRPDPAEEQEVARAPTGSGIMSVFYRSPTDLFGRDSIPSIMTSSANSQQTLSVMFPSYRSFTAEAFQALQAGVQALVVGLFDNHVGNQGEGEGTDGNTNNTL</sequence>
<dbReference type="AlphaFoldDB" id="A0A9N8HKS1"/>
<dbReference type="Proteomes" id="UP001153069">
    <property type="component" value="Unassembled WGS sequence"/>
</dbReference>
<feature type="region of interest" description="Disordered" evidence="1">
    <location>
        <begin position="1"/>
        <end position="38"/>
    </location>
</feature>